<evidence type="ECO:0000256" key="7">
    <source>
        <dbReference type="ARBA" id="ARBA00023136"/>
    </source>
</evidence>
<keyword evidence="6" id="KW-1133">Transmembrane helix</keyword>
<dbReference type="EMBL" id="RXIC02000020">
    <property type="protein sequence ID" value="KAB1223417.1"/>
    <property type="molecule type" value="Genomic_DNA"/>
</dbReference>
<keyword evidence="7" id="KW-0472">Membrane</keyword>
<comment type="subcellular location">
    <subcellularLocation>
        <location evidence="1">Membrane</location>
        <topology evidence="1">Single-pass type I membrane protein</topology>
    </subcellularLocation>
</comment>
<dbReference type="Pfam" id="PF08263">
    <property type="entry name" value="LRRNT_2"/>
    <property type="match status" value="1"/>
</dbReference>
<evidence type="ECO:0000256" key="8">
    <source>
        <dbReference type="ARBA" id="ARBA00023170"/>
    </source>
</evidence>
<keyword evidence="8 11" id="KW-0675">Receptor</keyword>
<evidence type="ECO:0000256" key="4">
    <source>
        <dbReference type="ARBA" id="ARBA00022729"/>
    </source>
</evidence>
<dbReference type="InterPro" id="IPR001611">
    <property type="entry name" value="Leu-rich_rpt"/>
</dbReference>
<dbReference type="PANTHER" id="PTHR48061:SF2">
    <property type="entry name" value="RECEPTOR LIKE PROTEIN 30-LIKE"/>
    <property type="match status" value="1"/>
</dbReference>
<dbReference type="GO" id="GO:0016301">
    <property type="term" value="F:kinase activity"/>
    <property type="evidence" value="ECO:0007669"/>
    <property type="project" value="UniProtKB-KW"/>
</dbReference>
<keyword evidence="9" id="KW-0325">Glycoprotein</keyword>
<comment type="caution">
    <text evidence="11">The sequence shown here is derived from an EMBL/GenBank/DDBJ whole genome shotgun (WGS) entry which is preliminary data.</text>
</comment>
<dbReference type="OrthoDB" id="1394818at2759"/>
<protein>
    <submittedName>
        <fullName evidence="11">LRR receptor-like serine/threonine-protein kinase GSO1</fullName>
    </submittedName>
</protein>
<evidence type="ECO:0000256" key="2">
    <source>
        <dbReference type="ARBA" id="ARBA00022614"/>
    </source>
</evidence>
<keyword evidence="11" id="KW-0418">Kinase</keyword>
<keyword evidence="2" id="KW-0433">Leucine-rich repeat</keyword>
<gene>
    <name evidence="11" type="ORF">CJ030_MR2G012414</name>
</gene>
<evidence type="ECO:0000256" key="5">
    <source>
        <dbReference type="ARBA" id="ARBA00022737"/>
    </source>
</evidence>
<dbReference type="Gene3D" id="3.80.10.10">
    <property type="entry name" value="Ribonuclease Inhibitor"/>
    <property type="match status" value="4"/>
</dbReference>
<evidence type="ECO:0000256" key="1">
    <source>
        <dbReference type="ARBA" id="ARBA00004479"/>
    </source>
</evidence>
<dbReference type="InterPro" id="IPR046956">
    <property type="entry name" value="RLP23-like"/>
</dbReference>
<keyword evidence="11" id="KW-0808">Transferase</keyword>
<name>A0A6A1WHU0_9ROSI</name>
<evidence type="ECO:0000313" key="11">
    <source>
        <dbReference type="EMBL" id="KAB1223417.1"/>
    </source>
</evidence>
<keyword evidence="4" id="KW-0732">Signal</keyword>
<dbReference type="GO" id="GO:0016020">
    <property type="term" value="C:membrane"/>
    <property type="evidence" value="ECO:0007669"/>
    <property type="project" value="UniProtKB-SubCell"/>
</dbReference>
<sequence>MVSGQCLGDQQSLLLQLKNSLRFDPIYSKKLVHWSNKIVDCCSWEGVTCSQLGHVVGLDLSNESISGGLDNSSSLFSLGFLQSLNLADNKFSSSEIPDQFMRLKNLSYLNLSTAGFLGFDPIGISHLTRLVALDLSSAYVPHINMYFHLATLVQNLSEHRELYLDGVLVLEEGSGWCQHLSASLPNLSVLSMKNCGLSGPLDSCLSNLPKSLSVIRLDGNMFSAPVPEFFADFKNLTSLSFASCKLNGKFPEKIFQIPTLQMLDLSSNDLLQGFLPEFPRNGSLQRILLAHTSFSGTLPHSLGSLKMLSTLDLSYCSLTGTIPTAMDNLTQLVDLKMSHNNFTGPIPSVSMAKNLTQINLSSNDLTGEITYTRWEELLMLEMLDLRYNSHTGSIPGSLFSLQSLRELYLSYNQFCGQLVGFSNISSHLLNTIDLSSNNLEGPIPLSLFQFPSPDLTLDLSYNKLWIESSGINSSFRPLVTYSHISLASNQ</sequence>
<evidence type="ECO:0000256" key="3">
    <source>
        <dbReference type="ARBA" id="ARBA00022692"/>
    </source>
</evidence>
<evidence type="ECO:0000313" key="12">
    <source>
        <dbReference type="Proteomes" id="UP000516437"/>
    </source>
</evidence>
<proteinExistence type="predicted"/>
<feature type="domain" description="Leucine-rich repeat-containing N-terminal plant-type" evidence="10">
    <location>
        <begin position="9"/>
        <end position="50"/>
    </location>
</feature>
<keyword evidence="5" id="KW-0677">Repeat</keyword>
<dbReference type="PANTHER" id="PTHR48061">
    <property type="entry name" value="LEUCINE-RICH REPEAT RECEPTOR PROTEIN KINASE EMS1-LIKE-RELATED"/>
    <property type="match status" value="1"/>
</dbReference>
<dbReference type="Proteomes" id="UP000516437">
    <property type="component" value="Chromosome 2"/>
</dbReference>
<organism evidence="11 12">
    <name type="scientific">Morella rubra</name>
    <name type="common">Chinese bayberry</name>
    <dbReference type="NCBI Taxonomy" id="262757"/>
    <lineage>
        <taxon>Eukaryota</taxon>
        <taxon>Viridiplantae</taxon>
        <taxon>Streptophyta</taxon>
        <taxon>Embryophyta</taxon>
        <taxon>Tracheophyta</taxon>
        <taxon>Spermatophyta</taxon>
        <taxon>Magnoliopsida</taxon>
        <taxon>eudicotyledons</taxon>
        <taxon>Gunneridae</taxon>
        <taxon>Pentapetalae</taxon>
        <taxon>rosids</taxon>
        <taxon>fabids</taxon>
        <taxon>Fagales</taxon>
        <taxon>Myricaceae</taxon>
        <taxon>Morella</taxon>
    </lineage>
</organism>
<evidence type="ECO:0000256" key="6">
    <source>
        <dbReference type="ARBA" id="ARBA00022989"/>
    </source>
</evidence>
<keyword evidence="3" id="KW-0812">Transmembrane</keyword>
<dbReference type="SUPFAM" id="SSF52047">
    <property type="entry name" value="RNI-like"/>
    <property type="match status" value="1"/>
</dbReference>
<accession>A0A6A1WHU0</accession>
<reference evidence="11 12" key="1">
    <citation type="journal article" date="2019" name="Plant Biotechnol. J.">
        <title>The red bayberry genome and genetic basis of sex determination.</title>
        <authorList>
            <person name="Jia H.M."/>
            <person name="Jia H.J."/>
            <person name="Cai Q.L."/>
            <person name="Wang Y."/>
            <person name="Zhao H.B."/>
            <person name="Yang W.F."/>
            <person name="Wang G.Y."/>
            <person name="Li Y.H."/>
            <person name="Zhan D.L."/>
            <person name="Shen Y.T."/>
            <person name="Niu Q.F."/>
            <person name="Chang L."/>
            <person name="Qiu J."/>
            <person name="Zhao L."/>
            <person name="Xie H.B."/>
            <person name="Fu W.Y."/>
            <person name="Jin J."/>
            <person name="Li X.W."/>
            <person name="Jiao Y."/>
            <person name="Zhou C.C."/>
            <person name="Tu T."/>
            <person name="Chai C.Y."/>
            <person name="Gao J.L."/>
            <person name="Fan L.J."/>
            <person name="van de Weg E."/>
            <person name="Wang J.Y."/>
            <person name="Gao Z.S."/>
        </authorList>
    </citation>
    <scope>NUCLEOTIDE SEQUENCE [LARGE SCALE GENOMIC DNA]</scope>
    <source>
        <tissue evidence="11">Leaves</tissue>
    </source>
</reference>
<dbReference type="FunFam" id="3.80.10.10:FF:000041">
    <property type="entry name" value="LRR receptor-like serine/threonine-protein kinase ERECTA"/>
    <property type="match status" value="1"/>
</dbReference>
<dbReference type="AlphaFoldDB" id="A0A6A1WHU0"/>
<dbReference type="InterPro" id="IPR032675">
    <property type="entry name" value="LRR_dom_sf"/>
</dbReference>
<dbReference type="Pfam" id="PF00560">
    <property type="entry name" value="LRR_1"/>
    <property type="match status" value="5"/>
</dbReference>
<evidence type="ECO:0000256" key="9">
    <source>
        <dbReference type="ARBA" id="ARBA00023180"/>
    </source>
</evidence>
<evidence type="ECO:0000259" key="10">
    <source>
        <dbReference type="Pfam" id="PF08263"/>
    </source>
</evidence>
<keyword evidence="12" id="KW-1185">Reference proteome</keyword>
<dbReference type="InterPro" id="IPR013210">
    <property type="entry name" value="LRR_N_plant-typ"/>
</dbReference>